<dbReference type="EMBL" id="NPEU01000275">
    <property type="protein sequence ID" value="RAI35120.1"/>
    <property type="molecule type" value="Genomic_DNA"/>
</dbReference>
<dbReference type="Proteomes" id="UP000248863">
    <property type="component" value="Unassembled WGS sequence"/>
</dbReference>
<organism evidence="2 3">
    <name type="scientific">Rhodoplanes elegans</name>
    <dbReference type="NCBI Taxonomy" id="29408"/>
    <lineage>
        <taxon>Bacteria</taxon>
        <taxon>Pseudomonadati</taxon>
        <taxon>Pseudomonadota</taxon>
        <taxon>Alphaproteobacteria</taxon>
        <taxon>Hyphomicrobiales</taxon>
        <taxon>Nitrobacteraceae</taxon>
        <taxon>Rhodoplanes</taxon>
    </lineage>
</organism>
<evidence type="ECO:0000313" key="3">
    <source>
        <dbReference type="Proteomes" id="UP000248863"/>
    </source>
</evidence>
<proteinExistence type="predicted"/>
<evidence type="ECO:0000313" key="2">
    <source>
        <dbReference type="EMBL" id="RAI35120.1"/>
    </source>
</evidence>
<comment type="caution">
    <text evidence="2">The sequence shown here is derived from an EMBL/GenBank/DDBJ whole genome shotgun (WGS) entry which is preliminary data.</text>
</comment>
<reference evidence="2 3" key="1">
    <citation type="submission" date="2017-07" db="EMBL/GenBank/DDBJ databases">
        <title>Draft Genome Sequences of Select Purple Nonsulfur Bacteria.</title>
        <authorList>
            <person name="Lasarre B."/>
            <person name="Mckinlay J.B."/>
        </authorList>
    </citation>
    <scope>NUCLEOTIDE SEQUENCE [LARGE SCALE GENOMIC DNA]</scope>
    <source>
        <strain evidence="2 3">DSM 11907</strain>
    </source>
</reference>
<feature type="region of interest" description="Disordered" evidence="1">
    <location>
        <begin position="314"/>
        <end position="336"/>
    </location>
</feature>
<gene>
    <name evidence="2" type="ORF">CH338_19785</name>
</gene>
<dbReference type="RefSeq" id="WP_111358839.1">
    <property type="nucleotide sequence ID" value="NZ_NHSK01000076.1"/>
</dbReference>
<evidence type="ECO:0000256" key="1">
    <source>
        <dbReference type="SAM" id="MobiDB-lite"/>
    </source>
</evidence>
<name>A0A327K8Y1_9BRAD</name>
<sequence>MRTGLDRAELFEERIATDAVGFAEATIAGLLAFVGSSTAAKRKLGLKAVSRRADGWPAWYVWLAGRTDAFEIVLVPSDGDGATGVDGIELAIRCFPDPADETLFATFTDGEQEARISALFDRTGTPAVGAAGDLDPSLYHVGTIGLVPRAGGWVDLTLSTQDVWCEIETSACGPRRRRSVPGTALSAPIVDLLVCAHALVGRQPPAAVEIRSAPGLVWHLGPGDSATVRPDPDLSALEIRVTGLPRFGVPVDRQRRAAARLDDAAGGRLLLWPAGPERPPAVAPFDLAAWWDAAGWRLPPIGAMCGCHAGEVGVAGPDERDEPASSRPTVRQGGRA</sequence>
<dbReference type="AlphaFoldDB" id="A0A327K8Y1"/>
<keyword evidence="3" id="KW-1185">Reference proteome</keyword>
<protein>
    <submittedName>
        <fullName evidence="2">Uncharacterized protein</fullName>
    </submittedName>
</protein>
<accession>A0A327K8Y1</accession>